<evidence type="ECO:0000313" key="2">
    <source>
        <dbReference type="Proteomes" id="UP000641954"/>
    </source>
</evidence>
<reference evidence="1 2" key="1">
    <citation type="journal article" date="2020" name="ISME J.">
        <title>Comparative genomics reveals insights into cyanobacterial evolution and habitat adaptation.</title>
        <authorList>
            <person name="Chen M.Y."/>
            <person name="Teng W.K."/>
            <person name="Zhao L."/>
            <person name="Hu C.X."/>
            <person name="Zhou Y.K."/>
            <person name="Han B.P."/>
            <person name="Song L.R."/>
            <person name="Shu W.S."/>
        </authorList>
    </citation>
    <scope>NUCLEOTIDE SEQUENCE [LARGE SCALE GENOMIC DNA]</scope>
    <source>
        <strain evidence="1 2">FACHB-1370</strain>
    </source>
</reference>
<gene>
    <name evidence="1" type="ORF">H6G72_01685</name>
</gene>
<name>A0ABR8E705_9CYAN</name>
<proteinExistence type="predicted"/>
<sequence length="53" mass="6304">MVKFEAIATERKLFMITQLPETSPIKISVNPPLLERFIYRLPHLQYHQVLSHK</sequence>
<dbReference type="Proteomes" id="UP000641954">
    <property type="component" value="Unassembled WGS sequence"/>
</dbReference>
<dbReference type="RefSeq" id="WP_190876977.1">
    <property type="nucleotide sequence ID" value="NZ_JACJSK010000002.1"/>
</dbReference>
<protein>
    <submittedName>
        <fullName evidence="1">Uncharacterized protein</fullName>
    </submittedName>
</protein>
<dbReference type="EMBL" id="JACJSK010000002">
    <property type="protein sequence ID" value="MBD2542599.1"/>
    <property type="molecule type" value="Genomic_DNA"/>
</dbReference>
<organism evidence="1 2">
    <name type="scientific">Planktothricoides raciborskii FACHB-1370</name>
    <dbReference type="NCBI Taxonomy" id="2949576"/>
    <lineage>
        <taxon>Bacteria</taxon>
        <taxon>Bacillati</taxon>
        <taxon>Cyanobacteriota</taxon>
        <taxon>Cyanophyceae</taxon>
        <taxon>Oscillatoriophycideae</taxon>
        <taxon>Oscillatoriales</taxon>
        <taxon>Oscillatoriaceae</taxon>
        <taxon>Planktothricoides</taxon>
    </lineage>
</organism>
<keyword evidence="2" id="KW-1185">Reference proteome</keyword>
<accession>A0ABR8E705</accession>
<comment type="caution">
    <text evidence="1">The sequence shown here is derived from an EMBL/GenBank/DDBJ whole genome shotgun (WGS) entry which is preliminary data.</text>
</comment>
<evidence type="ECO:0000313" key="1">
    <source>
        <dbReference type="EMBL" id="MBD2542599.1"/>
    </source>
</evidence>